<evidence type="ECO:0000256" key="1">
    <source>
        <dbReference type="SAM" id="MobiDB-lite"/>
    </source>
</evidence>
<gene>
    <name evidence="2" type="ORF">VSDG_04249</name>
</gene>
<proteinExistence type="predicted"/>
<evidence type="ECO:0000313" key="2">
    <source>
        <dbReference type="EMBL" id="ROV98527.1"/>
    </source>
</evidence>
<dbReference type="Proteomes" id="UP000284375">
    <property type="component" value="Unassembled WGS sequence"/>
</dbReference>
<dbReference type="EMBL" id="LJZO01000013">
    <property type="protein sequence ID" value="ROV98527.1"/>
    <property type="molecule type" value="Genomic_DNA"/>
</dbReference>
<organism evidence="2 3">
    <name type="scientific">Cytospora chrysosperma</name>
    <name type="common">Cytospora canker fungus</name>
    <name type="synonym">Sphaeria chrysosperma</name>
    <dbReference type="NCBI Taxonomy" id="252740"/>
    <lineage>
        <taxon>Eukaryota</taxon>
        <taxon>Fungi</taxon>
        <taxon>Dikarya</taxon>
        <taxon>Ascomycota</taxon>
        <taxon>Pezizomycotina</taxon>
        <taxon>Sordariomycetes</taxon>
        <taxon>Sordariomycetidae</taxon>
        <taxon>Diaporthales</taxon>
        <taxon>Cytosporaceae</taxon>
        <taxon>Cytospora</taxon>
    </lineage>
</organism>
<feature type="region of interest" description="Disordered" evidence="1">
    <location>
        <begin position="1"/>
        <end position="62"/>
    </location>
</feature>
<sequence>MASEREQGDVGKTGTGWDRPHGLLIDTPEVPEVEEKEEEEDDDDDDDARCGMRGRRQRPDRV</sequence>
<reference evidence="2 3" key="1">
    <citation type="submission" date="2015-09" db="EMBL/GenBank/DDBJ databases">
        <title>Host preference determinants of Valsa canker pathogens revealed by comparative genomics.</title>
        <authorList>
            <person name="Yin Z."/>
            <person name="Huang L."/>
        </authorList>
    </citation>
    <scope>NUCLEOTIDE SEQUENCE [LARGE SCALE GENOMIC DNA]</scope>
    <source>
        <strain evidence="2 3">YSFL</strain>
    </source>
</reference>
<protein>
    <submittedName>
        <fullName evidence="2">Uncharacterized protein</fullName>
    </submittedName>
</protein>
<keyword evidence="3" id="KW-1185">Reference proteome</keyword>
<feature type="compositionally biased region" description="Acidic residues" evidence="1">
    <location>
        <begin position="29"/>
        <end position="47"/>
    </location>
</feature>
<evidence type="ECO:0000313" key="3">
    <source>
        <dbReference type="Proteomes" id="UP000284375"/>
    </source>
</evidence>
<name>A0A423W5A2_CYTCH</name>
<dbReference type="AlphaFoldDB" id="A0A423W5A2"/>
<comment type="caution">
    <text evidence="2">The sequence shown here is derived from an EMBL/GenBank/DDBJ whole genome shotgun (WGS) entry which is preliminary data.</text>
</comment>
<accession>A0A423W5A2</accession>